<feature type="compositionally biased region" description="Basic residues" evidence="1">
    <location>
        <begin position="53"/>
        <end position="67"/>
    </location>
</feature>
<evidence type="ECO:0000313" key="3">
    <source>
        <dbReference type="WBParaSite" id="scf7180000421992.g8073"/>
    </source>
</evidence>
<proteinExistence type="predicted"/>
<organism evidence="2 3">
    <name type="scientific">Meloidogyne floridensis</name>
    <dbReference type="NCBI Taxonomy" id="298350"/>
    <lineage>
        <taxon>Eukaryota</taxon>
        <taxon>Metazoa</taxon>
        <taxon>Ecdysozoa</taxon>
        <taxon>Nematoda</taxon>
        <taxon>Chromadorea</taxon>
        <taxon>Rhabditida</taxon>
        <taxon>Tylenchina</taxon>
        <taxon>Tylenchomorpha</taxon>
        <taxon>Tylenchoidea</taxon>
        <taxon>Meloidogynidae</taxon>
        <taxon>Meloidogyninae</taxon>
        <taxon>Meloidogyne</taxon>
    </lineage>
</organism>
<dbReference type="AlphaFoldDB" id="A0A915P1J7"/>
<dbReference type="WBParaSite" id="scf7180000421992.g8073">
    <property type="protein sequence ID" value="scf7180000421992.g8073"/>
    <property type="gene ID" value="scf7180000421992.g8073"/>
</dbReference>
<feature type="region of interest" description="Disordered" evidence="1">
    <location>
        <begin position="1"/>
        <end position="68"/>
    </location>
</feature>
<feature type="compositionally biased region" description="Pro residues" evidence="1">
    <location>
        <begin position="29"/>
        <end position="43"/>
    </location>
</feature>
<name>A0A915P1J7_9BILA</name>
<protein>
    <submittedName>
        <fullName evidence="3">Uncharacterized protein</fullName>
    </submittedName>
</protein>
<keyword evidence="2" id="KW-1185">Reference proteome</keyword>
<evidence type="ECO:0000313" key="2">
    <source>
        <dbReference type="Proteomes" id="UP000887560"/>
    </source>
</evidence>
<sequence>MVSMGKNEAEDQPLPLPQQAQENLRRGQPLPPPPQRTPQPPQQNPRHVEGGRRTRRRRNRNQLRRWHRAEENVIVHEMHPIPTPPNTKWSRDHHQILEEQTKQTEEKCKYRNAVLFIVG</sequence>
<dbReference type="Proteomes" id="UP000887560">
    <property type="component" value="Unplaced"/>
</dbReference>
<accession>A0A915P1J7</accession>
<reference evidence="3" key="1">
    <citation type="submission" date="2022-11" db="UniProtKB">
        <authorList>
            <consortium name="WormBaseParasite"/>
        </authorList>
    </citation>
    <scope>IDENTIFICATION</scope>
</reference>
<evidence type="ECO:0000256" key="1">
    <source>
        <dbReference type="SAM" id="MobiDB-lite"/>
    </source>
</evidence>